<keyword evidence="1" id="KW-0472">Membrane</keyword>
<keyword evidence="1" id="KW-1133">Transmembrane helix</keyword>
<protein>
    <recommendedName>
        <fullName evidence="4">CU044_5270 family protein</fullName>
    </recommendedName>
</protein>
<name>A0ABP7SJ74_9ACTN</name>
<keyword evidence="1" id="KW-0812">Transmembrane</keyword>
<dbReference type="RefSeq" id="WP_345567921.1">
    <property type="nucleotide sequence ID" value="NZ_BAAAZX010000020.1"/>
</dbReference>
<keyword evidence="3" id="KW-1185">Reference proteome</keyword>
<proteinExistence type="predicted"/>
<evidence type="ECO:0000256" key="1">
    <source>
        <dbReference type="SAM" id="Phobius"/>
    </source>
</evidence>
<dbReference type="Proteomes" id="UP001500456">
    <property type="component" value="Unassembled WGS sequence"/>
</dbReference>
<gene>
    <name evidence="2" type="ORF">GCM10022232_62910</name>
</gene>
<organism evidence="2 3">
    <name type="scientific">Streptomyces plumbiresistens</name>
    <dbReference type="NCBI Taxonomy" id="511811"/>
    <lineage>
        <taxon>Bacteria</taxon>
        <taxon>Bacillati</taxon>
        <taxon>Actinomycetota</taxon>
        <taxon>Actinomycetes</taxon>
        <taxon>Kitasatosporales</taxon>
        <taxon>Streptomycetaceae</taxon>
        <taxon>Streptomyces</taxon>
    </lineage>
</organism>
<evidence type="ECO:0008006" key="4">
    <source>
        <dbReference type="Google" id="ProtNLM"/>
    </source>
</evidence>
<evidence type="ECO:0000313" key="2">
    <source>
        <dbReference type="EMBL" id="GAA4012387.1"/>
    </source>
</evidence>
<dbReference type="EMBL" id="BAAAZX010000020">
    <property type="protein sequence ID" value="GAA4012387.1"/>
    <property type="molecule type" value="Genomic_DNA"/>
</dbReference>
<dbReference type="InterPro" id="IPR047789">
    <property type="entry name" value="CU044_5270-like"/>
</dbReference>
<dbReference type="NCBIfam" id="NF038083">
    <property type="entry name" value="CU044_5270_fam"/>
    <property type="match status" value="1"/>
</dbReference>
<reference evidence="3" key="1">
    <citation type="journal article" date="2019" name="Int. J. Syst. Evol. Microbiol.">
        <title>The Global Catalogue of Microorganisms (GCM) 10K type strain sequencing project: providing services to taxonomists for standard genome sequencing and annotation.</title>
        <authorList>
            <consortium name="The Broad Institute Genomics Platform"/>
            <consortium name="The Broad Institute Genome Sequencing Center for Infectious Disease"/>
            <person name="Wu L."/>
            <person name="Ma J."/>
        </authorList>
    </citation>
    <scope>NUCLEOTIDE SEQUENCE [LARGE SCALE GENOMIC DNA]</scope>
    <source>
        <strain evidence="3">JCM 16924</strain>
    </source>
</reference>
<feature type="transmembrane region" description="Helical" evidence="1">
    <location>
        <begin position="46"/>
        <end position="68"/>
    </location>
</feature>
<sequence>MDEMTAVRELRAEAPAAERAPFLAGRDRLLREATGRSRARRLRADWRLMAAATAALITAVALIGTQVIDRGPDGVRPGARPGYTLELGSAKDLLNDAADAIAAGPAVTARDGQWIYVKSVETNLTDDEKPGPQTDEDWYAYADPKMEDGKAGDDHSPREEYAFLKNLPDDPAQVRAKARAFFYATDKSESRTQHEYRALTAVLSRAYAYDPAGLAKVYRALATIPGVQAAEVQDEAGRSAYALYRTNAADTYRDEVLLDPATYLYAGYRHVARTGDLQWDKGDVVLSGARLVTAVVDEKGERP</sequence>
<accession>A0ABP7SJ74</accession>
<evidence type="ECO:0000313" key="3">
    <source>
        <dbReference type="Proteomes" id="UP001500456"/>
    </source>
</evidence>
<comment type="caution">
    <text evidence="2">The sequence shown here is derived from an EMBL/GenBank/DDBJ whole genome shotgun (WGS) entry which is preliminary data.</text>
</comment>